<dbReference type="EMBL" id="CP039345">
    <property type="protein sequence ID" value="QCD77636.1"/>
    <property type="molecule type" value="Genomic_DNA"/>
</dbReference>
<feature type="region of interest" description="Disordered" evidence="1">
    <location>
        <begin position="42"/>
        <end position="74"/>
    </location>
</feature>
<reference evidence="2 3" key="1">
    <citation type="submission" date="2019-04" db="EMBL/GenBank/DDBJ databases">
        <title>An improved genome assembly and genetic linkage map for asparagus bean, Vigna unguiculata ssp. sesquipedialis.</title>
        <authorList>
            <person name="Xia Q."/>
            <person name="Zhang R."/>
            <person name="Dong Y."/>
        </authorList>
    </citation>
    <scope>NUCLEOTIDE SEQUENCE [LARGE SCALE GENOMIC DNA]</scope>
    <source>
        <tissue evidence="2">Leaf</tissue>
    </source>
</reference>
<accession>A0A4D6KIC8</accession>
<sequence length="243" mass="26737">MTVMKEFFLPPERNIFGLVSSRSTLSSLSVGDNGPWFAARFRRRSGQDSQGRGLGRAHQERRQRTTRHDRHLGTTCLGHQPVPSVSVVDPGLPSRLSTWAYHQGHPPWPTHLVRQPVSSIGPVQPVSIVVSGGLCRLLAWADTSRSSTFDPGQHISIVSLGRSISIVDLGHRVSADRRLRSTRLDVVPSWIVLVVVLNHPVSTADQGQSVLIIVSNRPVSTFVSDRPVLIVILIRPISIVDLD</sequence>
<evidence type="ECO:0000256" key="1">
    <source>
        <dbReference type="SAM" id="MobiDB-lite"/>
    </source>
</evidence>
<dbReference type="Proteomes" id="UP000501690">
    <property type="component" value="Linkage Group LG1"/>
</dbReference>
<protein>
    <submittedName>
        <fullName evidence="2">Uncharacterized protein</fullName>
    </submittedName>
</protein>
<name>A0A4D6KIC8_VIGUN</name>
<evidence type="ECO:0000313" key="2">
    <source>
        <dbReference type="EMBL" id="QCD77636.1"/>
    </source>
</evidence>
<proteinExistence type="predicted"/>
<keyword evidence="3" id="KW-1185">Reference proteome</keyword>
<evidence type="ECO:0000313" key="3">
    <source>
        <dbReference type="Proteomes" id="UP000501690"/>
    </source>
</evidence>
<dbReference type="AlphaFoldDB" id="A0A4D6KIC8"/>
<gene>
    <name evidence="2" type="ORF">DEO72_LG1g1262</name>
</gene>
<organism evidence="2 3">
    <name type="scientific">Vigna unguiculata</name>
    <name type="common">Cowpea</name>
    <dbReference type="NCBI Taxonomy" id="3917"/>
    <lineage>
        <taxon>Eukaryota</taxon>
        <taxon>Viridiplantae</taxon>
        <taxon>Streptophyta</taxon>
        <taxon>Embryophyta</taxon>
        <taxon>Tracheophyta</taxon>
        <taxon>Spermatophyta</taxon>
        <taxon>Magnoliopsida</taxon>
        <taxon>eudicotyledons</taxon>
        <taxon>Gunneridae</taxon>
        <taxon>Pentapetalae</taxon>
        <taxon>rosids</taxon>
        <taxon>fabids</taxon>
        <taxon>Fabales</taxon>
        <taxon>Fabaceae</taxon>
        <taxon>Papilionoideae</taxon>
        <taxon>50 kb inversion clade</taxon>
        <taxon>NPAAA clade</taxon>
        <taxon>indigoferoid/millettioid clade</taxon>
        <taxon>Phaseoleae</taxon>
        <taxon>Vigna</taxon>
    </lineage>
</organism>